<keyword evidence="4" id="KW-1185">Reference proteome</keyword>
<evidence type="ECO:0000256" key="1">
    <source>
        <dbReference type="ARBA" id="ARBA00003238"/>
    </source>
</evidence>
<sequence>MSITIITDSASDLPVNYYKENNVTLLPLRVHLNDKEYLDQETISSKDVYAEIRKGAMPKTSQASPAALMELFEQMAQKNEPCLYIAFSSQLSGTYQTAMMVREEILEKYPDFEFEIIDSKCASLGQGLAVHHAVEFLKTNPSFTDFVAKVKEYCIHMEHIFTVDDLDFLAQGGRVSKASAFVGGLLNIKPLLHVEDGKLIPLEKLRGRKKVLRRMVDLMKERGEDLAHQTIAISHGDDEATAFALRDMIKEEFGCESFLISMIGSAVGSHSGPGTIALFFLNKKL</sequence>
<reference evidence="4" key="1">
    <citation type="submission" date="2015-08" db="EMBL/GenBank/DDBJ databases">
        <title>Fjat-14210 dsm16467.</title>
        <authorList>
            <person name="Liu B."/>
            <person name="Wang J."/>
            <person name="Zhu Y."/>
            <person name="Liu G."/>
            <person name="Chen Q."/>
            <person name="Chen Z."/>
            <person name="Lan J."/>
            <person name="Che J."/>
            <person name="Ge C."/>
            <person name="Shi H."/>
            <person name="Pan Z."/>
            <person name="Liu X."/>
        </authorList>
    </citation>
    <scope>NUCLEOTIDE SEQUENCE [LARGE SCALE GENOMIC DNA]</scope>
    <source>
        <strain evidence="4">DSM 16467</strain>
    </source>
</reference>
<dbReference type="Gene3D" id="3.40.50.10440">
    <property type="entry name" value="Dihydroxyacetone kinase, domain 1"/>
    <property type="match status" value="1"/>
</dbReference>
<comment type="function">
    <text evidence="1">May bind long-chain fatty acids, such as palmitate, and may play a role in lipid transport or fatty acid metabolism.</text>
</comment>
<proteinExistence type="predicted"/>
<evidence type="ECO:0000256" key="2">
    <source>
        <dbReference type="ARBA" id="ARBA00023121"/>
    </source>
</evidence>
<dbReference type="PANTHER" id="PTHR33434">
    <property type="entry name" value="DEGV DOMAIN-CONTAINING PROTEIN DR_1986-RELATED"/>
    <property type="match status" value="1"/>
</dbReference>
<dbReference type="Pfam" id="PF02645">
    <property type="entry name" value="DegV"/>
    <property type="match status" value="1"/>
</dbReference>
<dbReference type="PROSITE" id="PS51482">
    <property type="entry name" value="DEGV"/>
    <property type="match status" value="1"/>
</dbReference>
<dbReference type="InterPro" id="IPR003797">
    <property type="entry name" value="DegV"/>
</dbReference>
<dbReference type="Gene3D" id="3.30.1180.10">
    <property type="match status" value="1"/>
</dbReference>
<name>A0A0M0LHS6_9BACI</name>
<dbReference type="AlphaFoldDB" id="A0A0M0LHS6"/>
<dbReference type="Proteomes" id="UP000037558">
    <property type="component" value="Unassembled WGS sequence"/>
</dbReference>
<dbReference type="InterPro" id="IPR043168">
    <property type="entry name" value="DegV_C"/>
</dbReference>
<dbReference type="NCBIfam" id="TIGR00762">
    <property type="entry name" value="DegV"/>
    <property type="match status" value="1"/>
</dbReference>
<keyword evidence="2" id="KW-0446">Lipid-binding</keyword>
<comment type="caution">
    <text evidence="3">The sequence shown here is derived from an EMBL/GenBank/DDBJ whole genome shotgun (WGS) entry which is preliminary data.</text>
</comment>
<dbReference type="STRING" id="284581.AMD01_00430"/>
<dbReference type="Gene3D" id="2.20.28.50">
    <property type="entry name" value="degv family protein"/>
    <property type="match status" value="1"/>
</dbReference>
<protein>
    <submittedName>
        <fullName evidence="3">Fatty acid-binding protein DegV</fullName>
    </submittedName>
</protein>
<dbReference type="InterPro" id="IPR050270">
    <property type="entry name" value="DegV_domain_contain"/>
</dbReference>
<evidence type="ECO:0000313" key="4">
    <source>
        <dbReference type="Proteomes" id="UP000037558"/>
    </source>
</evidence>
<dbReference type="PATRIC" id="fig|284581.3.peg.326"/>
<dbReference type="GO" id="GO:0008289">
    <property type="term" value="F:lipid binding"/>
    <property type="evidence" value="ECO:0007669"/>
    <property type="project" value="UniProtKB-KW"/>
</dbReference>
<dbReference type="SUPFAM" id="SSF82549">
    <property type="entry name" value="DAK1/DegV-like"/>
    <property type="match status" value="1"/>
</dbReference>
<dbReference type="EMBL" id="LILC01000002">
    <property type="protein sequence ID" value="KOO50268.1"/>
    <property type="molecule type" value="Genomic_DNA"/>
</dbReference>
<accession>A0A0M0LHS6</accession>
<dbReference type="OrthoDB" id="9780660at2"/>
<evidence type="ECO:0000313" key="3">
    <source>
        <dbReference type="EMBL" id="KOO50268.1"/>
    </source>
</evidence>
<gene>
    <name evidence="3" type="ORF">AMD01_00430</name>
</gene>
<dbReference type="RefSeq" id="WP_053399417.1">
    <property type="nucleotide sequence ID" value="NZ_LILC01000002.1"/>
</dbReference>
<organism evidence="3 4">
    <name type="scientific">Priestia koreensis</name>
    <dbReference type="NCBI Taxonomy" id="284581"/>
    <lineage>
        <taxon>Bacteria</taxon>
        <taxon>Bacillati</taxon>
        <taxon>Bacillota</taxon>
        <taxon>Bacilli</taxon>
        <taxon>Bacillales</taxon>
        <taxon>Bacillaceae</taxon>
        <taxon>Priestia</taxon>
    </lineage>
</organism>
<dbReference type="PANTHER" id="PTHR33434:SF3">
    <property type="entry name" value="DEGV DOMAIN-CONTAINING PROTEIN YITS"/>
    <property type="match status" value="1"/>
</dbReference>